<dbReference type="Pfam" id="PF06081">
    <property type="entry name" value="ArAE_1"/>
    <property type="match status" value="1"/>
</dbReference>
<evidence type="ECO:0000256" key="2">
    <source>
        <dbReference type="ARBA" id="ARBA00022475"/>
    </source>
</evidence>
<dbReference type="InterPro" id="IPR038323">
    <property type="entry name" value="ArAE_1_C_sf"/>
</dbReference>
<comment type="caution">
    <text evidence="8">The sequence shown here is derived from an EMBL/GenBank/DDBJ whole genome shotgun (WGS) entry which is preliminary data.</text>
</comment>
<evidence type="ECO:0000259" key="7">
    <source>
        <dbReference type="Pfam" id="PF11728"/>
    </source>
</evidence>
<dbReference type="PANTHER" id="PTHR40064">
    <property type="entry name" value="MEMBRANE PROTEIN-RELATED"/>
    <property type="match status" value="1"/>
</dbReference>
<keyword evidence="4 6" id="KW-1133">Transmembrane helix</keyword>
<dbReference type="InterPro" id="IPR010343">
    <property type="entry name" value="ArAE_1"/>
</dbReference>
<evidence type="ECO:0000313" key="8">
    <source>
        <dbReference type="EMBL" id="MFC7147097.1"/>
    </source>
</evidence>
<evidence type="ECO:0000256" key="6">
    <source>
        <dbReference type="SAM" id="Phobius"/>
    </source>
</evidence>
<keyword evidence="9" id="KW-1185">Reference proteome</keyword>
<feature type="transmembrane region" description="Helical" evidence="6">
    <location>
        <begin position="57"/>
        <end position="85"/>
    </location>
</feature>
<comment type="subcellular location">
    <subcellularLocation>
        <location evidence="1">Cell membrane</location>
        <topology evidence="1">Multi-pass membrane protein</topology>
    </subcellularLocation>
</comment>
<keyword evidence="2" id="KW-1003">Cell membrane</keyword>
<evidence type="ECO:0000313" key="9">
    <source>
        <dbReference type="Proteomes" id="UP001596378"/>
    </source>
</evidence>
<gene>
    <name evidence="8" type="ORF">ACFQMJ_01005</name>
</gene>
<dbReference type="InterPro" id="IPR021062">
    <property type="entry name" value="ArAE_1_C"/>
</dbReference>
<dbReference type="Proteomes" id="UP001596378">
    <property type="component" value="Unassembled WGS sequence"/>
</dbReference>
<keyword evidence="3 6" id="KW-0812">Transmembrane</keyword>
<accession>A0ABW2F1N9</accession>
<sequence length="323" mass="36446">MGFRVIKTAAATLTAIYTAFLLGVENPLAAGLLAILGVETTRWRGIRVVAARFGASVLGLGFASLLFGLVGFHIWVLAVYILLAFPVLGRFGMKDGIVTGAVVVFHLFARGEVTLHALGTELALLLIGLGWATVFNLAYMPKENKALSELRYLTEHAFSEVFRHLAEHLRNPDTLWDGGEILQAESAIEEGISIAKRARENRLIPQDEPWQLYFQMRRQQFESIQLMIECIALVSRHVPQADLIAVLFDRLQRDVRSEYYEGETGRMLTELEQIFRELPLPQTRSEFEIRAALFHLSRELRRFLSVAVRMKKRKSTSAHAIIQ</sequence>
<keyword evidence="5 6" id="KW-0472">Membrane</keyword>
<evidence type="ECO:0000256" key="1">
    <source>
        <dbReference type="ARBA" id="ARBA00004651"/>
    </source>
</evidence>
<dbReference type="EMBL" id="JBHTAI010000001">
    <property type="protein sequence ID" value="MFC7147097.1"/>
    <property type="molecule type" value="Genomic_DNA"/>
</dbReference>
<dbReference type="Pfam" id="PF11728">
    <property type="entry name" value="ArAE_1_C"/>
    <property type="match status" value="1"/>
</dbReference>
<evidence type="ECO:0000256" key="3">
    <source>
        <dbReference type="ARBA" id="ARBA00022692"/>
    </source>
</evidence>
<feature type="transmembrane region" description="Helical" evidence="6">
    <location>
        <begin position="121"/>
        <end position="140"/>
    </location>
</feature>
<dbReference type="Gene3D" id="1.20.120.940">
    <property type="entry name" value="Putative aromatic acid exporter, C-terminal domain"/>
    <property type="match status" value="1"/>
</dbReference>
<feature type="transmembrane region" description="Helical" evidence="6">
    <location>
        <begin position="15"/>
        <end position="36"/>
    </location>
</feature>
<protein>
    <submittedName>
        <fullName evidence="8">Aromatic acid exporter family protein</fullName>
    </submittedName>
</protein>
<evidence type="ECO:0000256" key="5">
    <source>
        <dbReference type="ARBA" id="ARBA00023136"/>
    </source>
</evidence>
<proteinExistence type="predicted"/>
<organism evidence="8 9">
    <name type="scientific">Cohnella cellulosilytica</name>
    <dbReference type="NCBI Taxonomy" id="986710"/>
    <lineage>
        <taxon>Bacteria</taxon>
        <taxon>Bacillati</taxon>
        <taxon>Bacillota</taxon>
        <taxon>Bacilli</taxon>
        <taxon>Bacillales</taxon>
        <taxon>Paenibacillaceae</taxon>
        <taxon>Cohnella</taxon>
    </lineage>
</organism>
<feature type="domain" description="Putative aromatic acid exporter C-terminal" evidence="7">
    <location>
        <begin position="145"/>
        <end position="306"/>
    </location>
</feature>
<dbReference type="PANTHER" id="PTHR40064:SF1">
    <property type="entry name" value="MEMBRANE PROTEIN"/>
    <property type="match status" value="1"/>
</dbReference>
<dbReference type="RefSeq" id="WP_378046960.1">
    <property type="nucleotide sequence ID" value="NZ_JBHMDN010000012.1"/>
</dbReference>
<reference evidence="9" key="1">
    <citation type="journal article" date="2019" name="Int. J. Syst. Evol. Microbiol.">
        <title>The Global Catalogue of Microorganisms (GCM) 10K type strain sequencing project: providing services to taxonomists for standard genome sequencing and annotation.</title>
        <authorList>
            <consortium name="The Broad Institute Genomics Platform"/>
            <consortium name="The Broad Institute Genome Sequencing Center for Infectious Disease"/>
            <person name="Wu L."/>
            <person name="Ma J."/>
        </authorList>
    </citation>
    <scope>NUCLEOTIDE SEQUENCE [LARGE SCALE GENOMIC DNA]</scope>
    <source>
        <strain evidence="9">KCTC 12907</strain>
    </source>
</reference>
<name>A0ABW2F1N9_9BACL</name>
<evidence type="ECO:0000256" key="4">
    <source>
        <dbReference type="ARBA" id="ARBA00022989"/>
    </source>
</evidence>
<dbReference type="InterPro" id="IPR052984">
    <property type="entry name" value="UPF0421"/>
</dbReference>